<gene>
    <name evidence="1" type="ORF">HR057_02460</name>
</gene>
<comment type="caution">
    <text evidence="1">The sequence shown here is derived from an EMBL/GenBank/DDBJ whole genome shotgun (WGS) entry which is preliminary data.</text>
</comment>
<accession>A0A8J8GBS3</accession>
<organism evidence="1 2">
    <name type="scientific">Calidifontibacillus erzurumensis</name>
    <dbReference type="NCBI Taxonomy" id="2741433"/>
    <lineage>
        <taxon>Bacteria</taxon>
        <taxon>Bacillati</taxon>
        <taxon>Bacillota</taxon>
        <taxon>Bacilli</taxon>
        <taxon>Bacillales</taxon>
        <taxon>Bacillaceae</taxon>
        <taxon>Calidifontibacillus/Schinkia group</taxon>
        <taxon>Calidifontibacillus</taxon>
    </lineage>
</organism>
<sequence>MTYFVLGQQELSFLRDFNKTVIIINQLLIGQTTMFTLYKVDKTAAFFFFIYYEEG</sequence>
<dbReference type="AlphaFoldDB" id="A0A8J8GBS3"/>
<evidence type="ECO:0000313" key="2">
    <source>
        <dbReference type="Proteomes" id="UP000625804"/>
    </source>
</evidence>
<reference evidence="1" key="1">
    <citation type="submission" date="2020-06" db="EMBL/GenBank/DDBJ databases">
        <title>A novel thermopfilic bacterium from Erzurum, Turkey.</title>
        <authorList>
            <person name="Adiguzel A."/>
            <person name="Ay H."/>
            <person name="Baltaci M.O."/>
        </authorList>
    </citation>
    <scope>NUCLEOTIDE SEQUENCE</scope>
    <source>
        <strain evidence="1">P2</strain>
    </source>
</reference>
<proteinExistence type="predicted"/>
<dbReference type="Proteomes" id="UP000625804">
    <property type="component" value="Unassembled WGS sequence"/>
</dbReference>
<dbReference type="RefSeq" id="WP_173729821.1">
    <property type="nucleotide sequence ID" value="NZ_JABTTE010000002.1"/>
</dbReference>
<name>A0A8J8GBS3_9BACI</name>
<protein>
    <submittedName>
        <fullName evidence="1">Uncharacterized protein</fullName>
    </submittedName>
</protein>
<dbReference type="EMBL" id="JABTTE010000002">
    <property type="protein sequence ID" value="NSL50624.1"/>
    <property type="molecule type" value="Genomic_DNA"/>
</dbReference>
<keyword evidence="2" id="KW-1185">Reference proteome</keyword>
<evidence type="ECO:0000313" key="1">
    <source>
        <dbReference type="EMBL" id="NSL50624.1"/>
    </source>
</evidence>